<comment type="caution">
    <text evidence="2">The sequence shown here is derived from an EMBL/GenBank/DDBJ whole genome shotgun (WGS) entry which is preliminary data.</text>
</comment>
<protein>
    <submittedName>
        <fullName evidence="2">Uncharacterized protein</fullName>
    </submittedName>
</protein>
<dbReference type="EMBL" id="JAUEIF010000001">
    <property type="protein sequence ID" value="MDN0024123.1"/>
    <property type="molecule type" value="Genomic_DNA"/>
</dbReference>
<evidence type="ECO:0000313" key="3">
    <source>
        <dbReference type="Proteomes" id="UP001167831"/>
    </source>
</evidence>
<dbReference type="RefSeq" id="WP_289824441.1">
    <property type="nucleotide sequence ID" value="NZ_JAUEIE010000001.1"/>
</dbReference>
<evidence type="ECO:0000313" key="4">
    <source>
        <dbReference type="Proteomes" id="UP001168478"/>
    </source>
</evidence>
<gene>
    <name evidence="1" type="ORF">QVN81_01105</name>
    <name evidence="2" type="ORF">QVN84_01095</name>
</gene>
<evidence type="ECO:0000313" key="2">
    <source>
        <dbReference type="EMBL" id="MDN0024123.1"/>
    </source>
</evidence>
<dbReference type="AlphaFoldDB" id="A0AAW7JE23"/>
<name>A0AAW7JE23_9BACT</name>
<reference evidence="2" key="2">
    <citation type="submission" date="2023-08" db="EMBL/GenBank/DDBJ databases">
        <title>Identification and characterization of horizontal gene transfer across gut microbiota members of farm animals based on homology search.</title>
        <authorList>
            <person name="Schwarzerova J."/>
            <person name="Nykrynova M."/>
            <person name="Jureckova K."/>
            <person name="Cejkova D."/>
            <person name="Rychlik I."/>
        </authorList>
    </citation>
    <scope>NUCLEOTIDE SEQUENCE</scope>
    <source>
        <strain evidence="2">ET15</strain>
        <strain evidence="1">ET37</strain>
    </source>
</reference>
<dbReference type="Proteomes" id="UP001168478">
    <property type="component" value="Unassembled WGS sequence"/>
</dbReference>
<reference evidence="2" key="1">
    <citation type="submission" date="2023-06" db="EMBL/GenBank/DDBJ databases">
        <authorList>
            <person name="Zeman M."/>
            <person name="Kubasova T."/>
            <person name="Jahodarova E."/>
            <person name="Nykrynova M."/>
            <person name="Rychlik I."/>
        </authorList>
    </citation>
    <scope>NUCLEOTIDE SEQUENCE</scope>
    <source>
        <strain evidence="2">ET15</strain>
        <strain evidence="1">ET37</strain>
    </source>
</reference>
<keyword evidence="3" id="KW-1185">Reference proteome</keyword>
<accession>A0AAW7JE23</accession>
<dbReference type="EMBL" id="JAUEIE010000001">
    <property type="protein sequence ID" value="MDN0021627.1"/>
    <property type="molecule type" value="Genomic_DNA"/>
</dbReference>
<organism evidence="2 4">
    <name type="scientific">Leyella lascolaii</name>
    <dbReference type="NCBI Taxonomy" id="1776379"/>
    <lineage>
        <taxon>Bacteria</taxon>
        <taxon>Pseudomonadati</taxon>
        <taxon>Bacteroidota</taxon>
        <taxon>Bacteroidia</taxon>
        <taxon>Bacteroidales</taxon>
        <taxon>Prevotellaceae</taxon>
        <taxon>Leyella</taxon>
    </lineage>
</organism>
<evidence type="ECO:0000313" key="1">
    <source>
        <dbReference type="EMBL" id="MDN0021627.1"/>
    </source>
</evidence>
<sequence length="219" mass="25671">MFRLRGDSLYLVHDQKRELIVIDKNGKGDVRHIKLDLDSLADGKMYNKYFVIQGVELSVPTYGIYSVSYFNYDGRLLLNDTVDVNFINSVMSPLPRIMSDSLFDIGDENFRFMDYKGNYRGYSFYDEGTRMFLDCGSMDEKDVTYEFNLTEADKYFDIFPFNAITDITDDRCHPESYPGTYILRGTHYYYVGYNKSGRLTVVDMDLDKMFPKIANREYE</sequence>
<dbReference type="Proteomes" id="UP001167831">
    <property type="component" value="Unassembled WGS sequence"/>
</dbReference>
<proteinExistence type="predicted"/>